<keyword evidence="3" id="KW-1185">Reference proteome</keyword>
<dbReference type="RefSeq" id="WP_048836477.1">
    <property type="nucleotide sequence ID" value="NZ_LHZV01000030.1"/>
</dbReference>
<sequence length="110" mass="12398">MSVWSNYGILIGQIAGILLVVPATFGILRLCRKWLPEKDSQSSEPFWFGQMMNLFSVMCCVELVFGIYFFWIGNEHAEQFAKFIFAPTITLLGLKVIAGIIKGESDSKKN</sequence>
<dbReference type="EMBL" id="BJMU01000028">
    <property type="protein sequence ID" value="GEB84045.1"/>
    <property type="molecule type" value="Genomic_DNA"/>
</dbReference>
<evidence type="ECO:0000313" key="2">
    <source>
        <dbReference type="EMBL" id="GEB84045.1"/>
    </source>
</evidence>
<evidence type="ECO:0000313" key="3">
    <source>
        <dbReference type="Proteomes" id="UP000317617"/>
    </source>
</evidence>
<comment type="caution">
    <text evidence="2">The sequence shown here is derived from an EMBL/GenBank/DDBJ whole genome shotgun (WGS) entry which is preliminary data.</text>
</comment>
<keyword evidence="1" id="KW-0812">Transmembrane</keyword>
<accession>A0A4Y3TTD8</accession>
<organism evidence="2 3">
    <name type="scientific">Acetobacter orleanensis</name>
    <dbReference type="NCBI Taxonomy" id="104099"/>
    <lineage>
        <taxon>Bacteria</taxon>
        <taxon>Pseudomonadati</taxon>
        <taxon>Pseudomonadota</taxon>
        <taxon>Alphaproteobacteria</taxon>
        <taxon>Acetobacterales</taxon>
        <taxon>Acetobacteraceae</taxon>
        <taxon>Acetobacter</taxon>
    </lineage>
</organism>
<feature type="transmembrane region" description="Helical" evidence="1">
    <location>
        <begin position="6"/>
        <end position="31"/>
    </location>
</feature>
<protein>
    <submittedName>
        <fullName evidence="2">Uncharacterized protein</fullName>
    </submittedName>
</protein>
<feature type="transmembrane region" description="Helical" evidence="1">
    <location>
        <begin position="52"/>
        <end position="71"/>
    </location>
</feature>
<dbReference type="AlphaFoldDB" id="A0A4Y3TTD8"/>
<name>A0A4Y3TTD8_9PROT</name>
<reference evidence="2 3" key="1">
    <citation type="submission" date="2019-06" db="EMBL/GenBank/DDBJ databases">
        <title>Whole genome shotgun sequence of Acetobacter orleanensis NBRC 13752.</title>
        <authorList>
            <person name="Hosoyama A."/>
            <person name="Uohara A."/>
            <person name="Ohji S."/>
            <person name="Ichikawa N."/>
        </authorList>
    </citation>
    <scope>NUCLEOTIDE SEQUENCE [LARGE SCALE GENOMIC DNA]</scope>
    <source>
        <strain evidence="2 3">NBRC 13752</strain>
    </source>
</reference>
<keyword evidence="1" id="KW-1133">Transmembrane helix</keyword>
<proteinExistence type="predicted"/>
<keyword evidence="1" id="KW-0472">Membrane</keyword>
<feature type="transmembrane region" description="Helical" evidence="1">
    <location>
        <begin position="83"/>
        <end position="101"/>
    </location>
</feature>
<evidence type="ECO:0000256" key="1">
    <source>
        <dbReference type="SAM" id="Phobius"/>
    </source>
</evidence>
<dbReference type="Proteomes" id="UP000317617">
    <property type="component" value="Unassembled WGS sequence"/>
</dbReference>
<gene>
    <name evidence="2" type="ORF">AOR01nite_25220</name>
</gene>